<dbReference type="Proteomes" id="UP000027120">
    <property type="component" value="Unassembled WGS sequence"/>
</dbReference>
<sequence length="94" mass="11057">MDMYLLEPLQDRDNYLSPQQIPEMVEKQLPGFGMHPKASCSKAFFNSLRKFFQVQRDKLERKIKFVKDIGGNEKSKILEKVSIKHLVSLKSSWR</sequence>
<gene>
    <name evidence="1" type="ORF">CISIN_1g034442mg</name>
</gene>
<organism evidence="1 2">
    <name type="scientific">Citrus sinensis</name>
    <name type="common">Sweet orange</name>
    <name type="synonym">Citrus aurantium var. sinensis</name>
    <dbReference type="NCBI Taxonomy" id="2711"/>
    <lineage>
        <taxon>Eukaryota</taxon>
        <taxon>Viridiplantae</taxon>
        <taxon>Streptophyta</taxon>
        <taxon>Embryophyta</taxon>
        <taxon>Tracheophyta</taxon>
        <taxon>Spermatophyta</taxon>
        <taxon>Magnoliopsida</taxon>
        <taxon>eudicotyledons</taxon>
        <taxon>Gunneridae</taxon>
        <taxon>Pentapetalae</taxon>
        <taxon>rosids</taxon>
        <taxon>malvids</taxon>
        <taxon>Sapindales</taxon>
        <taxon>Rutaceae</taxon>
        <taxon>Aurantioideae</taxon>
        <taxon>Citrus</taxon>
    </lineage>
</organism>
<keyword evidence="2" id="KW-1185">Reference proteome</keyword>
<protein>
    <submittedName>
        <fullName evidence="1">Uncharacterized protein</fullName>
    </submittedName>
</protein>
<dbReference type="AlphaFoldDB" id="A0A067E5X9"/>
<evidence type="ECO:0000313" key="2">
    <source>
        <dbReference type="Proteomes" id="UP000027120"/>
    </source>
</evidence>
<name>A0A067E5X9_CITSI</name>
<accession>A0A067E5X9</accession>
<dbReference type="EMBL" id="KK785117">
    <property type="protein sequence ID" value="KDO49260.1"/>
    <property type="molecule type" value="Genomic_DNA"/>
</dbReference>
<evidence type="ECO:0000313" key="1">
    <source>
        <dbReference type="EMBL" id="KDO49260.1"/>
    </source>
</evidence>
<reference evidence="1 2" key="1">
    <citation type="submission" date="2014-04" db="EMBL/GenBank/DDBJ databases">
        <authorList>
            <consortium name="International Citrus Genome Consortium"/>
            <person name="Gmitter F."/>
            <person name="Chen C."/>
            <person name="Farmerie W."/>
            <person name="Harkins T."/>
            <person name="Desany B."/>
            <person name="Mohiuddin M."/>
            <person name="Kodira C."/>
            <person name="Borodovsky M."/>
            <person name="Lomsadze A."/>
            <person name="Burns P."/>
            <person name="Jenkins J."/>
            <person name="Prochnik S."/>
            <person name="Shu S."/>
            <person name="Chapman J."/>
            <person name="Pitluck S."/>
            <person name="Schmutz J."/>
            <person name="Rokhsar D."/>
        </authorList>
    </citation>
    <scope>NUCLEOTIDE SEQUENCE</scope>
</reference>
<proteinExistence type="predicted"/>